<feature type="chain" id="PRO_5002481595" evidence="1">
    <location>
        <begin position="26"/>
        <end position="94"/>
    </location>
</feature>
<organism evidence="2 3">
    <name type="scientific">Rasamsonia emersonii (strain ATCC 16479 / CBS 393.64 / IMI 116815)</name>
    <dbReference type="NCBI Taxonomy" id="1408163"/>
    <lineage>
        <taxon>Eukaryota</taxon>
        <taxon>Fungi</taxon>
        <taxon>Dikarya</taxon>
        <taxon>Ascomycota</taxon>
        <taxon>Pezizomycotina</taxon>
        <taxon>Eurotiomycetes</taxon>
        <taxon>Eurotiomycetidae</taxon>
        <taxon>Eurotiales</taxon>
        <taxon>Trichocomaceae</taxon>
        <taxon>Rasamsonia</taxon>
    </lineage>
</organism>
<dbReference type="RefSeq" id="XP_013324019.1">
    <property type="nucleotide sequence ID" value="XM_013468565.1"/>
</dbReference>
<evidence type="ECO:0000256" key="1">
    <source>
        <dbReference type="SAM" id="SignalP"/>
    </source>
</evidence>
<protein>
    <submittedName>
        <fullName evidence="2">Uncharacterized protein</fullName>
    </submittedName>
</protein>
<sequence>LNSVPFVFLFLVSRFLLTKIEETSAVREINRRGHRKRPQPAHRVHAKPILLGLVVQSVHSGKVENSCDTESPEGYSGRMVIASPGVCISARWLK</sequence>
<evidence type="ECO:0000313" key="2">
    <source>
        <dbReference type="EMBL" id="KKA17407.1"/>
    </source>
</evidence>
<comment type="caution">
    <text evidence="2">The sequence shown here is derived from an EMBL/GenBank/DDBJ whole genome shotgun (WGS) entry which is preliminary data.</text>
</comment>
<accession>A0A0F4YGN5</accession>
<evidence type="ECO:0000313" key="3">
    <source>
        <dbReference type="Proteomes" id="UP000053958"/>
    </source>
</evidence>
<dbReference type="Proteomes" id="UP000053958">
    <property type="component" value="Unassembled WGS sequence"/>
</dbReference>
<keyword evidence="1" id="KW-0732">Signal</keyword>
<keyword evidence="3" id="KW-1185">Reference proteome</keyword>
<name>A0A0F4YGN5_RASE3</name>
<dbReference type="AlphaFoldDB" id="A0A0F4YGN5"/>
<feature type="signal peptide" evidence="1">
    <location>
        <begin position="1"/>
        <end position="25"/>
    </location>
</feature>
<dbReference type="GeneID" id="25320912"/>
<feature type="non-terminal residue" evidence="2">
    <location>
        <position position="1"/>
    </location>
</feature>
<dbReference type="EMBL" id="LASV01000657">
    <property type="protein sequence ID" value="KKA17407.1"/>
    <property type="molecule type" value="Genomic_DNA"/>
</dbReference>
<proteinExistence type="predicted"/>
<reference evidence="2 3" key="1">
    <citation type="submission" date="2015-04" db="EMBL/GenBank/DDBJ databases">
        <authorList>
            <person name="Heijne W.H."/>
            <person name="Fedorova N.D."/>
            <person name="Nierman W.C."/>
            <person name="Vollebregt A.W."/>
            <person name="Zhao Z."/>
            <person name="Wu L."/>
            <person name="Kumar M."/>
            <person name="Stam H."/>
            <person name="van den Berg M.A."/>
            <person name="Pel H.J."/>
        </authorList>
    </citation>
    <scope>NUCLEOTIDE SEQUENCE [LARGE SCALE GENOMIC DNA]</scope>
    <source>
        <strain evidence="2 3">CBS 393.64</strain>
    </source>
</reference>
<gene>
    <name evidence="2" type="ORF">T310_8726</name>
</gene>